<evidence type="ECO:0000256" key="9">
    <source>
        <dbReference type="RuleBase" id="RU361174"/>
    </source>
</evidence>
<keyword evidence="5 9" id="KW-0378">Hydrolase</keyword>
<evidence type="ECO:0000256" key="7">
    <source>
        <dbReference type="ARBA" id="ARBA00023295"/>
    </source>
</evidence>
<dbReference type="SUPFAM" id="SSF51445">
    <property type="entry name" value="(Trans)glycosidases"/>
    <property type="match status" value="1"/>
</dbReference>
<dbReference type="Gene3D" id="3.20.20.80">
    <property type="entry name" value="Glycosidases"/>
    <property type="match status" value="1"/>
</dbReference>
<evidence type="ECO:0000256" key="6">
    <source>
        <dbReference type="ARBA" id="ARBA00023277"/>
    </source>
</evidence>
<dbReference type="InterPro" id="IPR001000">
    <property type="entry name" value="GH10_dom"/>
</dbReference>
<keyword evidence="4" id="KW-0732">Signal</keyword>
<dbReference type="PROSITE" id="PS51760">
    <property type="entry name" value="GH10_2"/>
    <property type="match status" value="1"/>
</dbReference>
<comment type="caution">
    <text evidence="11">The sequence shown here is derived from an EMBL/GenBank/DDBJ whole genome shotgun (WGS) entry which is preliminary data.</text>
</comment>
<sequence>MADARTPGWSRRAVLAGVGAAPLMGFAPGREAVKGDGSLKDHAGRAGMQYGAAVRASLLAEQPDYRAAVTRECNIVTPELELKWAWLEPQRGQLSFTSADAIASFAAATGKAMHGAALLWHLSIAPWAAEALADQPDWMIVRRFLASVIPRYGEVTHTWDVINEPMDMGHRMDGLRPSPYLAAFGPDYIRRALEDARLYAPRAKLFINEFGLDYDFPVERDKRYLLLKLLEGLKTSGAPIDGLGMQAHLELAKQAHFDPKVLAQFFDDVGSLGLEIRISELDVKEANGTLATAERDARVADAVRRYLDVAMANRAVGSITTWGLSDRCSWLDSPGGKAGPNRGLPLDAALRPKPMYHAISEAYALRGG</sequence>
<gene>
    <name evidence="11" type="ORF">QGN17_08630</name>
</gene>
<dbReference type="Proteomes" id="UP001160625">
    <property type="component" value="Unassembled WGS sequence"/>
</dbReference>
<evidence type="ECO:0000256" key="4">
    <source>
        <dbReference type="ARBA" id="ARBA00022729"/>
    </source>
</evidence>
<comment type="catalytic activity">
    <reaction evidence="1 9">
        <text>Endohydrolysis of (1-&gt;4)-beta-D-xylosidic linkages in xylans.</text>
        <dbReference type="EC" id="3.2.1.8"/>
    </reaction>
</comment>
<evidence type="ECO:0000256" key="2">
    <source>
        <dbReference type="ARBA" id="ARBA00007495"/>
    </source>
</evidence>
<evidence type="ECO:0000256" key="8">
    <source>
        <dbReference type="ARBA" id="ARBA00023326"/>
    </source>
</evidence>
<dbReference type="SMART" id="SM00633">
    <property type="entry name" value="Glyco_10"/>
    <property type="match status" value="1"/>
</dbReference>
<proteinExistence type="inferred from homology"/>
<dbReference type="PANTHER" id="PTHR31490">
    <property type="entry name" value="GLYCOSYL HYDROLASE"/>
    <property type="match status" value="1"/>
</dbReference>
<dbReference type="PANTHER" id="PTHR31490:SF88">
    <property type="entry name" value="BETA-XYLANASE"/>
    <property type="match status" value="1"/>
</dbReference>
<keyword evidence="8 9" id="KW-0624">Polysaccharide degradation</keyword>
<reference evidence="11" key="1">
    <citation type="submission" date="2023-04" db="EMBL/GenBank/DDBJ databases">
        <title>Sphingomonas sp. MAHUQ-71 isolated from rice field.</title>
        <authorList>
            <person name="Huq M.A."/>
        </authorList>
    </citation>
    <scope>NUCLEOTIDE SEQUENCE</scope>
    <source>
        <strain evidence="11">MAHUQ-71</strain>
    </source>
</reference>
<feature type="domain" description="GH10" evidence="10">
    <location>
        <begin position="33"/>
        <end position="362"/>
    </location>
</feature>
<evidence type="ECO:0000313" key="12">
    <source>
        <dbReference type="Proteomes" id="UP001160625"/>
    </source>
</evidence>
<organism evidence="11 12">
    <name type="scientific">Sphingomonas oryzagri</name>
    <dbReference type="NCBI Taxonomy" id="3042314"/>
    <lineage>
        <taxon>Bacteria</taxon>
        <taxon>Pseudomonadati</taxon>
        <taxon>Pseudomonadota</taxon>
        <taxon>Alphaproteobacteria</taxon>
        <taxon>Sphingomonadales</taxon>
        <taxon>Sphingomonadaceae</taxon>
        <taxon>Sphingomonas</taxon>
    </lineage>
</organism>
<evidence type="ECO:0000259" key="10">
    <source>
        <dbReference type="PROSITE" id="PS51760"/>
    </source>
</evidence>
<comment type="similarity">
    <text evidence="2 9">Belongs to the glycosyl hydrolase 10 (cellulase F) family.</text>
</comment>
<dbReference type="RefSeq" id="WP_281044073.1">
    <property type="nucleotide sequence ID" value="NZ_JARYGZ010000001.1"/>
</dbReference>
<protein>
    <recommendedName>
        <fullName evidence="9">Beta-xylanase</fullName>
        <ecNumber evidence="9">3.2.1.8</ecNumber>
    </recommendedName>
</protein>
<dbReference type="PRINTS" id="PR00134">
    <property type="entry name" value="GLHYDRLASE10"/>
</dbReference>
<evidence type="ECO:0000313" key="11">
    <source>
        <dbReference type="EMBL" id="MDH7638794.1"/>
    </source>
</evidence>
<name>A0ABT6N1Y6_9SPHN</name>
<keyword evidence="12" id="KW-1185">Reference proteome</keyword>
<dbReference type="EMBL" id="JARYGZ010000001">
    <property type="protein sequence ID" value="MDH7638794.1"/>
    <property type="molecule type" value="Genomic_DNA"/>
</dbReference>
<dbReference type="Pfam" id="PF00331">
    <property type="entry name" value="Glyco_hydro_10"/>
    <property type="match status" value="1"/>
</dbReference>
<evidence type="ECO:0000256" key="5">
    <source>
        <dbReference type="ARBA" id="ARBA00022801"/>
    </source>
</evidence>
<keyword evidence="7 9" id="KW-0326">Glycosidase</keyword>
<dbReference type="InterPro" id="IPR017853">
    <property type="entry name" value="GH"/>
</dbReference>
<evidence type="ECO:0000256" key="1">
    <source>
        <dbReference type="ARBA" id="ARBA00000681"/>
    </source>
</evidence>
<dbReference type="EC" id="3.2.1.8" evidence="9"/>
<dbReference type="InterPro" id="IPR044846">
    <property type="entry name" value="GH10"/>
</dbReference>
<accession>A0ABT6N1Y6</accession>
<keyword evidence="6 9" id="KW-0119">Carbohydrate metabolism</keyword>
<keyword evidence="3" id="KW-0858">Xylan degradation</keyword>
<evidence type="ECO:0000256" key="3">
    <source>
        <dbReference type="ARBA" id="ARBA00022651"/>
    </source>
</evidence>